<proteinExistence type="predicted"/>
<dbReference type="EMBL" id="UINC01228542">
    <property type="protein sequence ID" value="SVE59898.1"/>
    <property type="molecule type" value="Genomic_DNA"/>
</dbReference>
<evidence type="ECO:0000313" key="1">
    <source>
        <dbReference type="EMBL" id="SVE59898.1"/>
    </source>
</evidence>
<feature type="non-terminal residue" evidence="1">
    <location>
        <position position="32"/>
    </location>
</feature>
<dbReference type="AlphaFoldDB" id="A0A383EUY1"/>
<protein>
    <submittedName>
        <fullName evidence="1">Uncharacterized protein</fullName>
    </submittedName>
</protein>
<accession>A0A383EUY1</accession>
<name>A0A383EUY1_9ZZZZ</name>
<organism evidence="1">
    <name type="scientific">marine metagenome</name>
    <dbReference type="NCBI Taxonomy" id="408172"/>
    <lineage>
        <taxon>unclassified sequences</taxon>
        <taxon>metagenomes</taxon>
        <taxon>ecological metagenomes</taxon>
    </lineage>
</organism>
<reference evidence="1" key="1">
    <citation type="submission" date="2018-05" db="EMBL/GenBank/DDBJ databases">
        <authorList>
            <person name="Lanie J.A."/>
            <person name="Ng W.-L."/>
            <person name="Kazmierczak K.M."/>
            <person name="Andrzejewski T.M."/>
            <person name="Davidsen T.M."/>
            <person name="Wayne K.J."/>
            <person name="Tettelin H."/>
            <person name="Glass J.I."/>
            <person name="Rusch D."/>
            <person name="Podicherti R."/>
            <person name="Tsui H.-C.T."/>
            <person name="Winkler M.E."/>
        </authorList>
    </citation>
    <scope>NUCLEOTIDE SEQUENCE</scope>
</reference>
<sequence>MGPVSSDAVNRYLKQTRELFGDELFLEKKAVL</sequence>
<gene>
    <name evidence="1" type="ORF">METZ01_LOCUS512752</name>
</gene>